<accession>A0A6M3LGW8</accession>
<dbReference type="AlphaFoldDB" id="A0A6M3LGW8"/>
<sequence>MTKIKENKININGILDIAKKIMEKDKNGLIPTLFLETDKGIGIAPLIGLDPDNKRQMFKIVGKKMKEDGFNVYNIASVMETWFVKQKKKKGESKEDLENKLNEFYKKHKTLAKHPDKKEAIVVASYDDKGNKKIVMIEFKKKGIINKKIIWGKLTKMNNNKSEMSLLKKFWNGYYF</sequence>
<dbReference type="EMBL" id="MT143233">
    <property type="protein sequence ID" value="QJA94456.1"/>
    <property type="molecule type" value="Genomic_DNA"/>
</dbReference>
<reference evidence="1" key="1">
    <citation type="submission" date="2020-03" db="EMBL/GenBank/DDBJ databases">
        <title>The deep terrestrial virosphere.</title>
        <authorList>
            <person name="Holmfeldt K."/>
            <person name="Nilsson E."/>
            <person name="Simone D."/>
            <person name="Lopez-Fernandez M."/>
            <person name="Wu X."/>
            <person name="de Brujin I."/>
            <person name="Lundin D."/>
            <person name="Andersson A."/>
            <person name="Bertilsson S."/>
            <person name="Dopson M."/>
        </authorList>
    </citation>
    <scope>NUCLEOTIDE SEQUENCE</scope>
    <source>
        <strain evidence="1">MM415B03856</strain>
    </source>
</reference>
<protein>
    <submittedName>
        <fullName evidence="1">Uncharacterized protein</fullName>
    </submittedName>
</protein>
<gene>
    <name evidence="1" type="ORF">MM415B03856_0005</name>
</gene>
<organism evidence="1">
    <name type="scientific">viral metagenome</name>
    <dbReference type="NCBI Taxonomy" id="1070528"/>
    <lineage>
        <taxon>unclassified sequences</taxon>
        <taxon>metagenomes</taxon>
        <taxon>organismal metagenomes</taxon>
    </lineage>
</organism>
<proteinExistence type="predicted"/>
<evidence type="ECO:0000313" key="1">
    <source>
        <dbReference type="EMBL" id="QJA94456.1"/>
    </source>
</evidence>
<name>A0A6M3LGW8_9ZZZZ</name>